<reference evidence="2" key="1">
    <citation type="submission" date="2023-02" db="EMBL/GenBank/DDBJ databases">
        <title>tmexCD-toprJ-like cluster.</title>
        <authorList>
            <person name="Gao X."/>
            <person name="Wang C."/>
            <person name="Liu J."/>
        </authorList>
    </citation>
    <scope>NUCLEOTIDE SEQUENCE</scope>
    <source>
        <strain evidence="2">GDW21C697WI</strain>
    </source>
</reference>
<dbReference type="Pfam" id="PF14491">
    <property type="entry name" value="DUF4435"/>
    <property type="match status" value="1"/>
</dbReference>
<proteinExistence type="predicted"/>
<dbReference type="Proteomes" id="UP001217631">
    <property type="component" value="Chromosome"/>
</dbReference>
<dbReference type="AlphaFoldDB" id="A0AAJ5S421"/>
<name>A0AAJ5S421_9PSED</name>
<dbReference type="RefSeq" id="WP_275000204.1">
    <property type="nucleotide sequence ID" value="NZ_CP118677.1"/>
</dbReference>
<protein>
    <submittedName>
        <fullName evidence="2">DUF4435 domain-containing protein</fullName>
    </submittedName>
</protein>
<accession>A0AAJ5S421</accession>
<dbReference type="EMBL" id="CP118677">
    <property type="protein sequence ID" value="WEA21705.1"/>
    <property type="molecule type" value="Genomic_DNA"/>
</dbReference>
<evidence type="ECO:0000313" key="2">
    <source>
        <dbReference type="EMBL" id="WEA21705.1"/>
    </source>
</evidence>
<evidence type="ECO:0000259" key="1">
    <source>
        <dbReference type="Pfam" id="PF14491"/>
    </source>
</evidence>
<evidence type="ECO:0000313" key="3">
    <source>
        <dbReference type="Proteomes" id="UP001217631"/>
    </source>
</evidence>
<feature type="domain" description="DUF4435" evidence="1">
    <location>
        <begin position="29"/>
        <end position="273"/>
    </location>
</feature>
<dbReference type="InterPro" id="IPR029492">
    <property type="entry name" value="DUF4435"/>
</dbReference>
<gene>
    <name evidence="2" type="ORF">PWA60_05760</name>
</gene>
<organism evidence="2 3">
    <name type="scientific">Pseudomonas juntendi</name>
    <dbReference type="NCBI Taxonomy" id="2666183"/>
    <lineage>
        <taxon>Bacteria</taxon>
        <taxon>Pseudomonadati</taxon>
        <taxon>Pseudomonadota</taxon>
        <taxon>Gammaproteobacteria</taxon>
        <taxon>Pseudomonadales</taxon>
        <taxon>Pseudomonadaceae</taxon>
        <taxon>Pseudomonas</taxon>
    </lineage>
</organism>
<sequence length="346" mass="40069">MDEFGFPIDSEYFENQHHFEENPEQTPKEVIVWTESDDDIRLWMKVFLDNEKYKFTYFPASKFKENGVVANGCSRLIKLCDTGDIVPGIQNIVCLDSDFKFIAQISADYNGRNFNLPHFFWTLVHSKEHIFLDHDNIDGIVSHSSCTPISQLKQYSRTIYKEISRKVYAPLTCVIFMMSLNFDTLTAKTEEFKTSFRDGLFKLLHTRKGLFDPEHCAAWKSFSESMETLADQAETHLKAEHREVGLADFRQKLKDIGINESTIYLFIRGHDWEPIAKQLTKCHLDLLHDAKIAEIRSTSKNIEQDIRAFINKTPKLEQALLSTIPSVENFPFFEATVAEARNLYNA</sequence>